<dbReference type="EMBL" id="NPIA01000004">
    <property type="protein sequence ID" value="OZM57061.1"/>
    <property type="molecule type" value="Genomic_DNA"/>
</dbReference>
<dbReference type="InterPro" id="IPR001509">
    <property type="entry name" value="Epimerase_deHydtase"/>
</dbReference>
<comment type="caution">
    <text evidence="4">The sequence shown here is derived from an EMBL/GenBank/DDBJ whole genome shotgun (WGS) entry which is preliminary data.</text>
</comment>
<feature type="domain" description="NAD-dependent epimerase/dehydratase" evidence="2">
    <location>
        <begin position="3"/>
        <end position="215"/>
    </location>
</feature>
<feature type="domain" description="DUF1731" evidence="3">
    <location>
        <begin position="249"/>
        <end position="294"/>
    </location>
</feature>
<dbReference type="Pfam" id="PF01370">
    <property type="entry name" value="Epimerase"/>
    <property type="match status" value="1"/>
</dbReference>
<accession>A0A263BTK7</accession>
<reference evidence="4 5" key="2">
    <citation type="submission" date="2017-09" db="EMBL/GenBank/DDBJ databases">
        <title>Bacillus patelloidae sp. nov., isolated from the intestinal tract of a marine limpet.</title>
        <authorList>
            <person name="Liu R."/>
            <person name="Dong C."/>
            <person name="Shao Z."/>
        </authorList>
    </citation>
    <scope>NUCLEOTIDE SEQUENCE [LARGE SCALE GENOMIC DNA]</scope>
    <source>
        <strain evidence="4 5">SA5d-4</strain>
    </source>
</reference>
<evidence type="ECO:0000313" key="5">
    <source>
        <dbReference type="Proteomes" id="UP000217083"/>
    </source>
</evidence>
<dbReference type="Pfam" id="PF08338">
    <property type="entry name" value="DUF1731"/>
    <property type="match status" value="1"/>
</dbReference>
<organism evidence="4 5">
    <name type="scientific">Lottiidibacillus patelloidae</name>
    <dbReference type="NCBI Taxonomy" id="2670334"/>
    <lineage>
        <taxon>Bacteria</taxon>
        <taxon>Bacillati</taxon>
        <taxon>Bacillota</taxon>
        <taxon>Bacilli</taxon>
        <taxon>Bacillales</taxon>
        <taxon>Bacillaceae</taxon>
        <taxon>Lottiidibacillus</taxon>
    </lineage>
</organism>
<dbReference type="PANTHER" id="PTHR11092:SF0">
    <property type="entry name" value="EPIMERASE FAMILY PROTEIN SDR39U1"/>
    <property type="match status" value="1"/>
</dbReference>
<evidence type="ECO:0000256" key="1">
    <source>
        <dbReference type="ARBA" id="ARBA00009353"/>
    </source>
</evidence>
<gene>
    <name evidence="4" type="ORF">CIB95_09865</name>
</gene>
<proteinExistence type="inferred from homology"/>
<dbReference type="InterPro" id="IPR010099">
    <property type="entry name" value="SDR39U1"/>
</dbReference>
<dbReference type="InterPro" id="IPR036291">
    <property type="entry name" value="NAD(P)-bd_dom_sf"/>
</dbReference>
<dbReference type="CDD" id="cd05242">
    <property type="entry name" value="SDR_a8"/>
    <property type="match status" value="1"/>
</dbReference>
<evidence type="ECO:0000313" key="4">
    <source>
        <dbReference type="EMBL" id="OZM57061.1"/>
    </source>
</evidence>
<evidence type="ECO:0000259" key="3">
    <source>
        <dbReference type="Pfam" id="PF08338"/>
    </source>
</evidence>
<dbReference type="RefSeq" id="WP_094924687.1">
    <property type="nucleotide sequence ID" value="NZ_NPIA01000004.1"/>
</dbReference>
<evidence type="ECO:0000259" key="2">
    <source>
        <dbReference type="Pfam" id="PF01370"/>
    </source>
</evidence>
<comment type="similarity">
    <text evidence="1">Belongs to the NAD(P)-dependent epimerase/dehydratase family. SDR39U1 subfamily.</text>
</comment>
<dbReference type="NCBIfam" id="TIGR01777">
    <property type="entry name" value="yfcH"/>
    <property type="match status" value="1"/>
</dbReference>
<reference evidence="5" key="1">
    <citation type="submission" date="2017-08" db="EMBL/GenBank/DDBJ databases">
        <authorList>
            <person name="Huang Z."/>
        </authorList>
    </citation>
    <scope>NUCLEOTIDE SEQUENCE [LARGE SCALE GENOMIC DNA]</scope>
    <source>
        <strain evidence="5">SA5d-4</strain>
    </source>
</reference>
<sequence>MRIAISGGTGFIGKALVNDFTRKGHEVYVLSRSTKQSSTPRINFLTWNDDLQCELDGIDVFINLAGESLNSGRWTTKRKNRILKSRIEITHRVYTLLKELVNKPSVYINASAIGYYGTSEAKTFTEADLEHGIDFLAETVVAWEKEAQNVEQLGIRTVYSRFGVVLGTEGGAFPKMIMPYKFMIGGNVGSGKQWLSWIHIDDVVGLLQFAITNKDINGPINATAPNPVRNEMFGKAIAKTTGKPHWLSVPSFALHILLGEMSDLLLKGQKVLPEKALQHGYIFQYADINSALINLLNEEKNNETN</sequence>
<dbReference type="AlphaFoldDB" id="A0A263BTK7"/>
<keyword evidence="5" id="KW-1185">Reference proteome</keyword>
<protein>
    <submittedName>
        <fullName evidence="4">TIGR01777 family protein</fullName>
    </submittedName>
</protein>
<dbReference type="Gene3D" id="3.40.50.720">
    <property type="entry name" value="NAD(P)-binding Rossmann-like Domain"/>
    <property type="match status" value="1"/>
</dbReference>
<name>A0A263BTK7_9BACI</name>
<dbReference type="InterPro" id="IPR013549">
    <property type="entry name" value="DUF1731"/>
</dbReference>
<dbReference type="SUPFAM" id="SSF51735">
    <property type="entry name" value="NAD(P)-binding Rossmann-fold domains"/>
    <property type="match status" value="1"/>
</dbReference>
<dbReference type="Proteomes" id="UP000217083">
    <property type="component" value="Unassembled WGS sequence"/>
</dbReference>
<dbReference type="PANTHER" id="PTHR11092">
    <property type="entry name" value="SUGAR NUCLEOTIDE EPIMERASE RELATED"/>
    <property type="match status" value="1"/>
</dbReference>